<evidence type="ECO:0000256" key="2">
    <source>
        <dbReference type="ARBA" id="ARBA00023015"/>
    </source>
</evidence>
<dbReference type="InterPro" id="IPR000847">
    <property type="entry name" value="LysR_HTH_N"/>
</dbReference>
<feature type="domain" description="HTH lysR-type" evidence="5">
    <location>
        <begin position="38"/>
        <end position="95"/>
    </location>
</feature>
<protein>
    <submittedName>
        <fullName evidence="6">LysR family transcriptional regulator</fullName>
    </submittedName>
</protein>
<dbReference type="Proteomes" id="UP001589834">
    <property type="component" value="Unassembled WGS sequence"/>
</dbReference>
<keyword evidence="3" id="KW-0238">DNA-binding</keyword>
<dbReference type="InterPro" id="IPR036388">
    <property type="entry name" value="WH-like_DNA-bd_sf"/>
</dbReference>
<keyword evidence="7" id="KW-1185">Reference proteome</keyword>
<dbReference type="InterPro" id="IPR050389">
    <property type="entry name" value="LysR-type_TF"/>
</dbReference>
<keyword evidence="2" id="KW-0805">Transcription regulation</keyword>
<evidence type="ECO:0000313" key="6">
    <source>
        <dbReference type="EMBL" id="MFC0590933.1"/>
    </source>
</evidence>
<evidence type="ECO:0000256" key="3">
    <source>
        <dbReference type="ARBA" id="ARBA00023125"/>
    </source>
</evidence>
<comment type="caution">
    <text evidence="6">The sequence shown here is derived from an EMBL/GenBank/DDBJ whole genome shotgun (WGS) entry which is preliminary data.</text>
</comment>
<organism evidence="6 7">
    <name type="scientific">Ottowia pentelensis</name>
    <dbReference type="NCBI Taxonomy" id="511108"/>
    <lineage>
        <taxon>Bacteria</taxon>
        <taxon>Pseudomonadati</taxon>
        <taxon>Pseudomonadota</taxon>
        <taxon>Betaproteobacteria</taxon>
        <taxon>Burkholderiales</taxon>
        <taxon>Comamonadaceae</taxon>
        <taxon>Ottowia</taxon>
    </lineage>
</organism>
<sequence>MDPDLWRCVEFDLALGAQSIDLRQVIVYMEIARILRRINLNLLPILAELLRCASVSQAAERLHLTQSTISGSLKQLRVLFDDQLLAPSGRQMVLTKKASQLLPEIERIMKLAEHLFENESFEPRSSTTNFRIATADYVSALVTSRLGTILQQDAPNVTISLTPTPGMSAKVLTPTEN</sequence>
<dbReference type="RefSeq" id="WP_377478475.1">
    <property type="nucleotide sequence ID" value="NZ_JBHLTN010000001.1"/>
</dbReference>
<evidence type="ECO:0000313" key="7">
    <source>
        <dbReference type="Proteomes" id="UP001589834"/>
    </source>
</evidence>
<evidence type="ECO:0000259" key="5">
    <source>
        <dbReference type="PROSITE" id="PS50931"/>
    </source>
</evidence>
<dbReference type="Pfam" id="PF00126">
    <property type="entry name" value="HTH_1"/>
    <property type="match status" value="1"/>
</dbReference>
<dbReference type="InterPro" id="IPR036390">
    <property type="entry name" value="WH_DNA-bd_sf"/>
</dbReference>
<dbReference type="SUPFAM" id="SSF46785">
    <property type="entry name" value="Winged helix' DNA-binding domain"/>
    <property type="match status" value="1"/>
</dbReference>
<dbReference type="PANTHER" id="PTHR30118:SF15">
    <property type="entry name" value="TRANSCRIPTIONAL REGULATORY PROTEIN"/>
    <property type="match status" value="1"/>
</dbReference>
<evidence type="ECO:0000256" key="4">
    <source>
        <dbReference type="ARBA" id="ARBA00023163"/>
    </source>
</evidence>
<proteinExistence type="inferred from homology"/>
<dbReference type="EMBL" id="JBHLTN010000001">
    <property type="protein sequence ID" value="MFC0590933.1"/>
    <property type="molecule type" value="Genomic_DNA"/>
</dbReference>
<dbReference type="Gene3D" id="1.10.10.10">
    <property type="entry name" value="Winged helix-like DNA-binding domain superfamily/Winged helix DNA-binding domain"/>
    <property type="match status" value="1"/>
</dbReference>
<reference evidence="6 7" key="1">
    <citation type="submission" date="2024-09" db="EMBL/GenBank/DDBJ databases">
        <authorList>
            <person name="Sun Q."/>
            <person name="Mori K."/>
        </authorList>
    </citation>
    <scope>NUCLEOTIDE SEQUENCE [LARGE SCALE GENOMIC DNA]</scope>
    <source>
        <strain evidence="6 7">NCAIM B.02336</strain>
    </source>
</reference>
<evidence type="ECO:0000256" key="1">
    <source>
        <dbReference type="ARBA" id="ARBA00009437"/>
    </source>
</evidence>
<accession>A0ABV6PPD8</accession>
<name>A0ABV6PPD8_9BURK</name>
<keyword evidence="4" id="KW-0804">Transcription</keyword>
<dbReference type="PROSITE" id="PS50931">
    <property type="entry name" value="HTH_LYSR"/>
    <property type="match status" value="1"/>
</dbReference>
<comment type="similarity">
    <text evidence="1">Belongs to the LysR transcriptional regulatory family.</text>
</comment>
<dbReference type="PANTHER" id="PTHR30118">
    <property type="entry name" value="HTH-TYPE TRANSCRIPTIONAL REGULATOR LEUO-RELATED"/>
    <property type="match status" value="1"/>
</dbReference>
<dbReference type="Gene3D" id="3.40.190.10">
    <property type="entry name" value="Periplasmic binding protein-like II"/>
    <property type="match status" value="1"/>
</dbReference>
<gene>
    <name evidence="6" type="ORF">ACFFGG_00005</name>
</gene>